<dbReference type="OrthoDB" id="1925334at2759"/>
<comment type="cofactor">
    <cofactor evidence="1">
        <name>FMN</name>
        <dbReference type="ChEBI" id="CHEBI:58210"/>
    </cofactor>
</comment>
<reference evidence="4 5" key="1">
    <citation type="submission" date="2017-12" db="EMBL/GenBank/DDBJ databases">
        <title>Gene loss provides genomic basis for host adaptation in cereal stripe rust fungi.</title>
        <authorList>
            <person name="Xia C."/>
        </authorList>
    </citation>
    <scope>NUCLEOTIDE SEQUENCE [LARGE SCALE GENOMIC DNA]</scope>
    <source>
        <strain evidence="4 5">93TX-2</strain>
    </source>
</reference>
<dbReference type="EMBL" id="PKSM01000357">
    <property type="protein sequence ID" value="POV96784.1"/>
    <property type="molecule type" value="Genomic_DNA"/>
</dbReference>
<evidence type="ECO:0000313" key="4">
    <source>
        <dbReference type="EMBL" id="POV96784.1"/>
    </source>
</evidence>
<comment type="caution">
    <text evidence="4">The sequence shown here is derived from an EMBL/GenBank/DDBJ whole genome shotgun (WGS) entry which is preliminary data.</text>
</comment>
<protein>
    <recommendedName>
        <fullName evidence="3">FMN hydroxy acid dehydrogenase domain-containing protein</fullName>
    </recommendedName>
</protein>
<gene>
    <name evidence="4" type="ORF">PSHT_14961</name>
</gene>
<dbReference type="GO" id="GO:0006089">
    <property type="term" value="P:lactate metabolic process"/>
    <property type="evidence" value="ECO:0007669"/>
    <property type="project" value="TreeGrafter"/>
</dbReference>
<reference evidence="5" key="2">
    <citation type="journal article" date="2018" name="BMC Genomics">
        <title>Genomic insights into host adaptation between the wheat stripe rust pathogen (Puccinia striiformis f. sp. tritici) and the barley stripe rust pathogen (Puccinia striiformis f. sp. hordei).</title>
        <authorList>
            <person name="Xia C."/>
            <person name="Wang M."/>
            <person name="Yin C."/>
            <person name="Cornejo O.E."/>
            <person name="Hulbert S.H."/>
            <person name="Chen X."/>
        </authorList>
    </citation>
    <scope>NUCLEOTIDE SEQUENCE [LARGE SCALE GENOMIC DNA]</scope>
    <source>
        <strain evidence="5">93TX-2</strain>
    </source>
</reference>
<keyword evidence="5" id="KW-1185">Reference proteome</keyword>
<dbReference type="PANTHER" id="PTHR10578:SF148">
    <property type="entry name" value="L-LACTATE DEHYDROGENASE (CYTOCHROME)"/>
    <property type="match status" value="1"/>
</dbReference>
<organism evidence="4 5">
    <name type="scientific">Puccinia striiformis</name>
    <dbReference type="NCBI Taxonomy" id="27350"/>
    <lineage>
        <taxon>Eukaryota</taxon>
        <taxon>Fungi</taxon>
        <taxon>Dikarya</taxon>
        <taxon>Basidiomycota</taxon>
        <taxon>Pucciniomycotina</taxon>
        <taxon>Pucciniomycetes</taxon>
        <taxon>Pucciniales</taxon>
        <taxon>Pucciniaceae</taxon>
        <taxon>Puccinia</taxon>
    </lineage>
</organism>
<dbReference type="InterPro" id="IPR000262">
    <property type="entry name" value="FMN-dep_DH"/>
</dbReference>
<dbReference type="Gene3D" id="3.20.20.70">
    <property type="entry name" value="Aldolase class I"/>
    <property type="match status" value="1"/>
</dbReference>
<name>A0A2S4UI18_9BASI</name>
<evidence type="ECO:0000259" key="3">
    <source>
        <dbReference type="PROSITE" id="PS51349"/>
    </source>
</evidence>
<dbReference type="PANTHER" id="PTHR10578">
    <property type="entry name" value="S -2-HYDROXY-ACID OXIDASE-RELATED"/>
    <property type="match status" value="1"/>
</dbReference>
<evidence type="ECO:0000256" key="2">
    <source>
        <dbReference type="ARBA" id="ARBA00023002"/>
    </source>
</evidence>
<dbReference type="VEuPathDB" id="FungiDB:PSHT_14961"/>
<accession>A0A2S4UI18</accession>
<dbReference type="GO" id="GO:0004460">
    <property type="term" value="F:L-lactate dehydrogenase (cytochrome) activity"/>
    <property type="evidence" value="ECO:0007669"/>
    <property type="project" value="TreeGrafter"/>
</dbReference>
<dbReference type="SUPFAM" id="SSF51395">
    <property type="entry name" value="FMN-linked oxidoreductases"/>
    <property type="match status" value="1"/>
</dbReference>
<sequence>MSKMERDFCPRILTDVSNINHSTPILGTKSTVPLYITTTAPGKLGHPEGKKNLAIAAESEDIIQMISRSSCNFNDLIDIKKEKLTSNRKIKCNGVKAMFITVDVPQSGRREKDMRLKSSILKDKVDRSQGATQAISSFIDPPLNWSDLEWLKSITTLPFILKGVQTWEDVVLAQEHNLSGMVISHHGGRQLDNSLSAIEILISIVSEVKTRKMYNLQELSNVIKALCCAGVPMIAHLTPEMVNLLFLKNGVIDENPDFKACQNYQPLPKL</sequence>
<dbReference type="Proteomes" id="UP000238274">
    <property type="component" value="Unassembled WGS sequence"/>
</dbReference>
<dbReference type="InterPro" id="IPR037396">
    <property type="entry name" value="FMN_HAD"/>
</dbReference>
<dbReference type="Pfam" id="PF01070">
    <property type="entry name" value="FMN_dh"/>
    <property type="match status" value="1"/>
</dbReference>
<dbReference type="PROSITE" id="PS51349">
    <property type="entry name" value="FMN_HYDROXY_ACID_DH_2"/>
    <property type="match status" value="1"/>
</dbReference>
<evidence type="ECO:0000313" key="5">
    <source>
        <dbReference type="Proteomes" id="UP000238274"/>
    </source>
</evidence>
<keyword evidence="2" id="KW-0560">Oxidoreductase</keyword>
<evidence type="ECO:0000256" key="1">
    <source>
        <dbReference type="ARBA" id="ARBA00001917"/>
    </source>
</evidence>
<dbReference type="AlphaFoldDB" id="A0A2S4UI18"/>
<proteinExistence type="predicted"/>
<dbReference type="InterPro" id="IPR013785">
    <property type="entry name" value="Aldolase_TIM"/>
</dbReference>
<feature type="domain" description="FMN hydroxy acid dehydrogenase" evidence="3">
    <location>
        <begin position="1"/>
        <end position="211"/>
    </location>
</feature>
<reference evidence="5" key="3">
    <citation type="journal article" date="2018" name="Mol. Plant Microbe Interact.">
        <title>Genome sequence resources for the wheat stripe rust pathogen (Puccinia striiformis f. sp. tritici) and the barley stripe rust pathogen (Puccinia striiformis f. sp. hordei).</title>
        <authorList>
            <person name="Xia C."/>
            <person name="Wang M."/>
            <person name="Yin C."/>
            <person name="Cornejo O.E."/>
            <person name="Hulbert S.H."/>
            <person name="Chen X."/>
        </authorList>
    </citation>
    <scope>NUCLEOTIDE SEQUENCE [LARGE SCALE GENOMIC DNA]</scope>
    <source>
        <strain evidence="5">93TX-2</strain>
    </source>
</reference>